<sequence length="153" mass="16933">MNYSVYGIPAYYVLTLFPHTYAQQIIKNASNGYWDNRNPKGVDLLTQYKKSVPAAVFAKFERATAAHNNGMENMALFIGAVLVGNMAKLDSSTLNTVVGSFLALRVVYTALYITITNKKYSLARSAVWAISTSLLLYVIVKAANRLAYQTDFA</sequence>
<feature type="transmembrane region" description="Helical" evidence="5">
    <location>
        <begin position="94"/>
        <end position="115"/>
    </location>
</feature>
<dbReference type="AlphaFoldDB" id="A0A6A6RHU6"/>
<dbReference type="InterPro" id="IPR023352">
    <property type="entry name" value="MAPEG-like_dom_sf"/>
</dbReference>
<feature type="transmembrane region" description="Helical" evidence="5">
    <location>
        <begin position="121"/>
        <end position="140"/>
    </location>
</feature>
<reference evidence="6" key="1">
    <citation type="journal article" date="2020" name="Stud. Mycol.">
        <title>101 Dothideomycetes genomes: a test case for predicting lifestyles and emergence of pathogens.</title>
        <authorList>
            <person name="Haridas S."/>
            <person name="Albert R."/>
            <person name="Binder M."/>
            <person name="Bloem J."/>
            <person name="Labutti K."/>
            <person name="Salamov A."/>
            <person name="Andreopoulos B."/>
            <person name="Baker S."/>
            <person name="Barry K."/>
            <person name="Bills G."/>
            <person name="Bluhm B."/>
            <person name="Cannon C."/>
            <person name="Castanera R."/>
            <person name="Culley D."/>
            <person name="Daum C."/>
            <person name="Ezra D."/>
            <person name="Gonzalez J."/>
            <person name="Henrissat B."/>
            <person name="Kuo A."/>
            <person name="Liang C."/>
            <person name="Lipzen A."/>
            <person name="Lutzoni F."/>
            <person name="Magnuson J."/>
            <person name="Mondo S."/>
            <person name="Nolan M."/>
            <person name="Ohm R."/>
            <person name="Pangilinan J."/>
            <person name="Park H.-J."/>
            <person name="Ramirez L."/>
            <person name="Alfaro M."/>
            <person name="Sun H."/>
            <person name="Tritt A."/>
            <person name="Yoshinaga Y."/>
            <person name="Zwiers L.-H."/>
            <person name="Turgeon B."/>
            <person name="Goodwin S."/>
            <person name="Spatafora J."/>
            <person name="Crous P."/>
            <person name="Grigoriev I."/>
        </authorList>
    </citation>
    <scope>NUCLEOTIDE SEQUENCE</scope>
    <source>
        <strain evidence="6">CBS 269.34</strain>
    </source>
</reference>
<dbReference type="PANTHER" id="PTHR35371">
    <property type="entry name" value="INNER MEMBRANE PROTEIN"/>
    <property type="match status" value="1"/>
</dbReference>
<dbReference type="InterPro" id="IPR001129">
    <property type="entry name" value="Membr-assoc_MAPEG"/>
</dbReference>
<name>A0A6A6RHU6_9PEZI</name>
<evidence type="ECO:0000256" key="2">
    <source>
        <dbReference type="ARBA" id="ARBA00022692"/>
    </source>
</evidence>
<evidence type="ECO:0008006" key="8">
    <source>
        <dbReference type="Google" id="ProtNLM"/>
    </source>
</evidence>
<evidence type="ECO:0000256" key="4">
    <source>
        <dbReference type="ARBA" id="ARBA00023136"/>
    </source>
</evidence>
<dbReference type="Proteomes" id="UP000799750">
    <property type="component" value="Unassembled WGS sequence"/>
</dbReference>
<gene>
    <name evidence="6" type="ORF">BU16DRAFT_521667</name>
</gene>
<proteinExistence type="predicted"/>
<protein>
    <recommendedName>
        <fullName evidence="8">Membrane-associated proteins in eicosanoid and glutathione metabolism</fullName>
    </recommendedName>
</protein>
<dbReference type="GO" id="GO:0016020">
    <property type="term" value="C:membrane"/>
    <property type="evidence" value="ECO:0007669"/>
    <property type="project" value="UniProtKB-SubCell"/>
</dbReference>
<keyword evidence="7" id="KW-1185">Reference proteome</keyword>
<evidence type="ECO:0000256" key="5">
    <source>
        <dbReference type="SAM" id="Phobius"/>
    </source>
</evidence>
<evidence type="ECO:0000256" key="1">
    <source>
        <dbReference type="ARBA" id="ARBA00004370"/>
    </source>
</evidence>
<dbReference type="OrthoDB" id="2122304at2759"/>
<keyword evidence="2 5" id="KW-0812">Transmembrane</keyword>
<comment type="subcellular location">
    <subcellularLocation>
        <location evidence="1">Membrane</location>
    </subcellularLocation>
</comment>
<keyword evidence="4 5" id="KW-0472">Membrane</keyword>
<dbReference type="Gene3D" id="1.20.120.550">
    <property type="entry name" value="Membrane associated eicosanoid/glutathione metabolism-like domain"/>
    <property type="match status" value="1"/>
</dbReference>
<dbReference type="PANTHER" id="PTHR35371:SF1">
    <property type="entry name" value="BLR7753 PROTEIN"/>
    <property type="match status" value="1"/>
</dbReference>
<evidence type="ECO:0000256" key="3">
    <source>
        <dbReference type="ARBA" id="ARBA00022989"/>
    </source>
</evidence>
<dbReference type="EMBL" id="MU004181">
    <property type="protein sequence ID" value="KAF2503037.1"/>
    <property type="molecule type" value="Genomic_DNA"/>
</dbReference>
<dbReference type="Pfam" id="PF01124">
    <property type="entry name" value="MAPEG"/>
    <property type="match status" value="1"/>
</dbReference>
<keyword evidence="3 5" id="KW-1133">Transmembrane helix</keyword>
<organism evidence="6 7">
    <name type="scientific">Lophium mytilinum</name>
    <dbReference type="NCBI Taxonomy" id="390894"/>
    <lineage>
        <taxon>Eukaryota</taxon>
        <taxon>Fungi</taxon>
        <taxon>Dikarya</taxon>
        <taxon>Ascomycota</taxon>
        <taxon>Pezizomycotina</taxon>
        <taxon>Dothideomycetes</taxon>
        <taxon>Pleosporomycetidae</taxon>
        <taxon>Mytilinidiales</taxon>
        <taxon>Mytilinidiaceae</taxon>
        <taxon>Lophium</taxon>
    </lineage>
</organism>
<dbReference type="SUPFAM" id="SSF161084">
    <property type="entry name" value="MAPEG domain-like"/>
    <property type="match status" value="1"/>
</dbReference>
<accession>A0A6A6RHU6</accession>
<evidence type="ECO:0000313" key="7">
    <source>
        <dbReference type="Proteomes" id="UP000799750"/>
    </source>
</evidence>
<evidence type="ECO:0000313" key="6">
    <source>
        <dbReference type="EMBL" id="KAF2503037.1"/>
    </source>
</evidence>